<accession>V6S635</accession>
<evidence type="ECO:0000313" key="1">
    <source>
        <dbReference type="EMBL" id="TWI12859.1"/>
    </source>
</evidence>
<organism evidence="1 2">
    <name type="scientific">Flavobacterium cauense R2A-7</name>
    <dbReference type="NCBI Taxonomy" id="1341154"/>
    <lineage>
        <taxon>Bacteria</taxon>
        <taxon>Pseudomonadati</taxon>
        <taxon>Bacteroidota</taxon>
        <taxon>Flavobacteriia</taxon>
        <taxon>Flavobacteriales</taxon>
        <taxon>Flavobacteriaceae</taxon>
        <taxon>Flavobacterium</taxon>
    </lineage>
</organism>
<sequence>MKKLNEFINEKTKLGIFTGGRLPEISNWIATSKDPYKDANGCTVTTTDSFNDVNYDGVYNTGESATVCTSISCP</sequence>
<dbReference type="OrthoDB" id="9951022at2"/>
<gene>
    <name evidence="1" type="ORF">IP98_01333</name>
</gene>
<dbReference type="STRING" id="1341154.FCR2A7T_01680"/>
<dbReference type="Proteomes" id="UP000319848">
    <property type="component" value="Unassembled WGS sequence"/>
</dbReference>
<reference evidence="1 2" key="1">
    <citation type="journal article" date="2015" name="Stand. Genomic Sci.">
        <title>Genomic Encyclopedia of Bacterial and Archaeal Type Strains, Phase III: the genomes of soil and plant-associated and newly described type strains.</title>
        <authorList>
            <person name="Whitman W.B."/>
            <person name="Woyke T."/>
            <person name="Klenk H.P."/>
            <person name="Zhou Y."/>
            <person name="Lilburn T.G."/>
            <person name="Beck B.J."/>
            <person name="De Vos P."/>
            <person name="Vandamme P."/>
            <person name="Eisen J.A."/>
            <person name="Garrity G."/>
            <person name="Hugenholtz P."/>
            <person name="Kyrpides N.C."/>
        </authorList>
    </citation>
    <scope>NUCLEOTIDE SEQUENCE [LARGE SCALE GENOMIC DNA]</scope>
    <source>
        <strain evidence="1 2">CGMCC 1.7270</strain>
    </source>
</reference>
<name>V6S635_9FLAO</name>
<dbReference type="AlphaFoldDB" id="V6S635"/>
<keyword evidence="2" id="KW-1185">Reference proteome</keyword>
<proteinExistence type="predicted"/>
<dbReference type="RefSeq" id="WP_023569361.1">
    <property type="nucleotide sequence ID" value="NZ_AVBI01000001.1"/>
</dbReference>
<comment type="caution">
    <text evidence="1">The sequence shown here is derived from an EMBL/GenBank/DDBJ whole genome shotgun (WGS) entry which is preliminary data.</text>
</comment>
<protein>
    <submittedName>
        <fullName evidence="1">Uncharacterized protein</fullName>
    </submittedName>
</protein>
<evidence type="ECO:0000313" key="2">
    <source>
        <dbReference type="Proteomes" id="UP000319848"/>
    </source>
</evidence>
<dbReference type="EMBL" id="VLKQ01000005">
    <property type="protein sequence ID" value="TWI12859.1"/>
    <property type="molecule type" value="Genomic_DNA"/>
</dbReference>